<dbReference type="Proteomes" id="UP000243579">
    <property type="component" value="Unassembled WGS sequence"/>
</dbReference>
<dbReference type="AlphaFoldDB" id="A0A1V9ZPH9"/>
<protein>
    <submittedName>
        <fullName evidence="1">Uncharacterized protein</fullName>
    </submittedName>
</protein>
<comment type="caution">
    <text evidence="1">The sequence shown here is derived from an EMBL/GenBank/DDBJ whole genome shotgun (WGS) entry which is preliminary data.</text>
</comment>
<proteinExistence type="predicted"/>
<dbReference type="EMBL" id="JNBR01000036">
    <property type="protein sequence ID" value="OQR99902.1"/>
    <property type="molecule type" value="Genomic_DNA"/>
</dbReference>
<accession>A0A1V9ZPH9</accession>
<dbReference type="OrthoDB" id="76121at2759"/>
<gene>
    <name evidence="1" type="ORF">ACHHYP_20150</name>
</gene>
<name>A0A1V9ZPH9_ACHHY</name>
<reference evidence="1 2" key="1">
    <citation type="journal article" date="2014" name="Genome Biol. Evol.">
        <title>The secreted proteins of Achlya hypogyna and Thraustotheca clavata identify the ancestral oomycete secretome and reveal gene acquisitions by horizontal gene transfer.</title>
        <authorList>
            <person name="Misner I."/>
            <person name="Blouin N."/>
            <person name="Leonard G."/>
            <person name="Richards T.A."/>
            <person name="Lane C.E."/>
        </authorList>
    </citation>
    <scope>NUCLEOTIDE SEQUENCE [LARGE SCALE GENOMIC DNA]</scope>
    <source>
        <strain evidence="1 2">ATCC 48635</strain>
    </source>
</reference>
<sequence>MYDLQVNADPTLRHVQEKRQRHREAQRRYRYLIAIEAEALEAEIPLLEARLMVLQKQAGLTPSSLVPWRDIAFALEQEATVSMETQATLRDQLQQAEHNASALAAWVQQVTQPSPLVHGGRAAAMTADTSIRNMAAEWTMQQLYHNLPILHAQAAFPTCTDEPYIHVSINELGTTYCALVHQQYELPLPTAVVLAKCQRLMGVQANKCGVEYLSGGSNNILVRTIQEKTRWIMLVQGIEDDPMMPIEGYTRSWTSWTIGQAIDADRTLLQKGFDYSGCRLHGAFVPWEESDPLIQRFRDSGVPRADWCRMYEAAYRTHYEIQVKEDMAVFMREAVEQNGH</sequence>
<keyword evidence="2" id="KW-1185">Reference proteome</keyword>
<evidence type="ECO:0000313" key="1">
    <source>
        <dbReference type="EMBL" id="OQR99902.1"/>
    </source>
</evidence>
<evidence type="ECO:0000313" key="2">
    <source>
        <dbReference type="Proteomes" id="UP000243579"/>
    </source>
</evidence>
<organism evidence="1 2">
    <name type="scientific">Achlya hypogyna</name>
    <name type="common">Oomycete</name>
    <name type="synonym">Protoachlya hypogyna</name>
    <dbReference type="NCBI Taxonomy" id="1202772"/>
    <lineage>
        <taxon>Eukaryota</taxon>
        <taxon>Sar</taxon>
        <taxon>Stramenopiles</taxon>
        <taxon>Oomycota</taxon>
        <taxon>Saprolegniomycetes</taxon>
        <taxon>Saprolegniales</taxon>
        <taxon>Achlyaceae</taxon>
        <taxon>Achlya</taxon>
    </lineage>
</organism>